<dbReference type="GO" id="GO:0005886">
    <property type="term" value="C:plasma membrane"/>
    <property type="evidence" value="ECO:0007669"/>
    <property type="project" value="UniProtKB-SubCell"/>
</dbReference>
<comment type="subcellular location">
    <subcellularLocation>
        <location evidence="1 9">Cell inner membrane</location>
        <topology evidence="1 9">Multi-pass membrane protein</topology>
    </subcellularLocation>
</comment>
<organism evidence="11 12">
    <name type="scientific">Gemmobacter lanyuensis</name>
    <dbReference type="NCBI Taxonomy" id="1054497"/>
    <lineage>
        <taxon>Bacteria</taxon>
        <taxon>Pseudomonadati</taxon>
        <taxon>Pseudomonadota</taxon>
        <taxon>Alphaproteobacteria</taxon>
        <taxon>Rhodobacterales</taxon>
        <taxon>Paracoccaceae</taxon>
        <taxon>Gemmobacter</taxon>
    </lineage>
</organism>
<dbReference type="Pfam" id="PF04290">
    <property type="entry name" value="DctQ"/>
    <property type="match status" value="1"/>
</dbReference>
<evidence type="ECO:0000256" key="3">
    <source>
        <dbReference type="ARBA" id="ARBA00022475"/>
    </source>
</evidence>
<sequence>MPRWSIAFVRLVDRLNYGIGRMAMYLLFALMAILMWSTFSKLVLTPSLWTLEMAQFVMVAYYILGGPYSMQMGAHVRMDLMYARWDIRKQAWTDAFTVFALIIYLGIMLWGAFDSFSYSLGVKWGEPGLFGLSWPEIGRLERSPTAWRPYLWPIKAILCLGFFLMLLQSITYLIRDIATIRGEEI</sequence>
<feature type="transmembrane region" description="Helical" evidence="9">
    <location>
        <begin position="51"/>
        <end position="70"/>
    </location>
</feature>
<keyword evidence="3" id="KW-1003">Cell membrane</keyword>
<dbReference type="EMBL" id="BMYQ01000005">
    <property type="protein sequence ID" value="GGW31238.1"/>
    <property type="molecule type" value="Genomic_DNA"/>
</dbReference>
<dbReference type="RefSeq" id="WP_189633689.1">
    <property type="nucleotide sequence ID" value="NZ_BMYQ01000005.1"/>
</dbReference>
<name>A0A918IT22_9RHOB</name>
<keyword evidence="2 9" id="KW-0813">Transport</keyword>
<feature type="transmembrane region" description="Helical" evidence="9">
    <location>
        <begin position="91"/>
        <end position="113"/>
    </location>
</feature>
<evidence type="ECO:0000313" key="12">
    <source>
        <dbReference type="Proteomes" id="UP000628984"/>
    </source>
</evidence>
<dbReference type="InterPro" id="IPR007387">
    <property type="entry name" value="TRAP_DctQ"/>
</dbReference>
<comment type="similarity">
    <text evidence="8 9">Belongs to the TRAP transporter small permease family.</text>
</comment>
<evidence type="ECO:0000259" key="10">
    <source>
        <dbReference type="Pfam" id="PF04290"/>
    </source>
</evidence>
<dbReference type="GO" id="GO:0022857">
    <property type="term" value="F:transmembrane transporter activity"/>
    <property type="evidence" value="ECO:0007669"/>
    <property type="project" value="UniProtKB-UniRule"/>
</dbReference>
<feature type="transmembrane region" description="Helical" evidence="9">
    <location>
        <begin position="21"/>
        <end position="39"/>
    </location>
</feature>
<dbReference type="InterPro" id="IPR055348">
    <property type="entry name" value="DctQ"/>
</dbReference>
<dbReference type="PANTHER" id="PTHR35011:SF4">
    <property type="entry name" value="SLL1102 PROTEIN"/>
    <property type="match status" value="1"/>
</dbReference>
<evidence type="ECO:0000256" key="1">
    <source>
        <dbReference type="ARBA" id="ARBA00004429"/>
    </source>
</evidence>
<keyword evidence="4 9" id="KW-0997">Cell inner membrane</keyword>
<feature type="transmembrane region" description="Helical" evidence="9">
    <location>
        <begin position="150"/>
        <end position="174"/>
    </location>
</feature>
<evidence type="ECO:0000256" key="9">
    <source>
        <dbReference type="RuleBase" id="RU369079"/>
    </source>
</evidence>
<comment type="caution">
    <text evidence="11">The sequence shown here is derived from an EMBL/GenBank/DDBJ whole genome shotgun (WGS) entry which is preliminary data.</text>
</comment>
<proteinExistence type="inferred from homology"/>
<keyword evidence="5 9" id="KW-0812">Transmembrane</keyword>
<keyword evidence="6 9" id="KW-1133">Transmembrane helix</keyword>
<reference evidence="11" key="2">
    <citation type="submission" date="2020-09" db="EMBL/GenBank/DDBJ databases">
        <authorList>
            <person name="Sun Q."/>
            <person name="Kim S."/>
        </authorList>
    </citation>
    <scope>NUCLEOTIDE SEQUENCE</scope>
    <source>
        <strain evidence="11">KCTC 23714</strain>
    </source>
</reference>
<feature type="domain" description="Tripartite ATP-independent periplasmic transporters DctQ component" evidence="10">
    <location>
        <begin position="30"/>
        <end position="178"/>
    </location>
</feature>
<comment type="function">
    <text evidence="9">Part of the tripartite ATP-independent periplasmic (TRAP) transport system.</text>
</comment>
<reference evidence="11" key="1">
    <citation type="journal article" date="2014" name="Int. J. Syst. Evol. Microbiol.">
        <title>Complete genome sequence of Corynebacterium casei LMG S-19264T (=DSM 44701T), isolated from a smear-ripened cheese.</title>
        <authorList>
            <consortium name="US DOE Joint Genome Institute (JGI-PGF)"/>
            <person name="Walter F."/>
            <person name="Albersmeier A."/>
            <person name="Kalinowski J."/>
            <person name="Ruckert C."/>
        </authorList>
    </citation>
    <scope>NUCLEOTIDE SEQUENCE</scope>
    <source>
        <strain evidence="11">KCTC 23714</strain>
    </source>
</reference>
<keyword evidence="7 9" id="KW-0472">Membrane</keyword>
<dbReference type="PANTHER" id="PTHR35011">
    <property type="entry name" value="2,3-DIKETO-L-GULONATE TRAP TRANSPORTER SMALL PERMEASE PROTEIN YIAM"/>
    <property type="match status" value="1"/>
</dbReference>
<evidence type="ECO:0000256" key="7">
    <source>
        <dbReference type="ARBA" id="ARBA00023136"/>
    </source>
</evidence>
<accession>A0A918IT22</accession>
<evidence type="ECO:0000256" key="6">
    <source>
        <dbReference type="ARBA" id="ARBA00022989"/>
    </source>
</evidence>
<keyword evidence="12" id="KW-1185">Reference proteome</keyword>
<evidence type="ECO:0000256" key="4">
    <source>
        <dbReference type="ARBA" id="ARBA00022519"/>
    </source>
</evidence>
<protein>
    <recommendedName>
        <fullName evidence="9">TRAP transporter small permease protein</fullName>
    </recommendedName>
</protein>
<dbReference type="AlphaFoldDB" id="A0A918IT22"/>
<gene>
    <name evidence="11" type="ORF">GCM10011452_19710</name>
</gene>
<comment type="subunit">
    <text evidence="9">The complex comprises the extracytoplasmic solute receptor protein and the two transmembrane proteins.</text>
</comment>
<evidence type="ECO:0000256" key="5">
    <source>
        <dbReference type="ARBA" id="ARBA00022692"/>
    </source>
</evidence>
<evidence type="ECO:0000313" key="11">
    <source>
        <dbReference type="EMBL" id="GGW31238.1"/>
    </source>
</evidence>
<dbReference type="Proteomes" id="UP000628984">
    <property type="component" value="Unassembled WGS sequence"/>
</dbReference>
<evidence type="ECO:0000256" key="2">
    <source>
        <dbReference type="ARBA" id="ARBA00022448"/>
    </source>
</evidence>
<evidence type="ECO:0000256" key="8">
    <source>
        <dbReference type="ARBA" id="ARBA00038436"/>
    </source>
</evidence>